<comment type="caution">
    <text evidence="1">The sequence shown here is derived from an EMBL/GenBank/DDBJ whole genome shotgun (WGS) entry which is preliminary data.</text>
</comment>
<keyword evidence="2" id="KW-1185">Reference proteome</keyword>
<reference evidence="1 2" key="1">
    <citation type="submission" date="2014-09" db="EMBL/GenBank/DDBJ databases">
        <title>Alistipes sp. 627, sp. nov., a novel member of the family Rikenellaceae isolated from human faeces.</title>
        <authorList>
            <person name="Shkoporov A.N."/>
            <person name="Chaplin A.V."/>
            <person name="Motuzova O.V."/>
            <person name="Kafarskaia L.I."/>
            <person name="Khokhlova E.V."/>
            <person name="Efimov B.A."/>
        </authorList>
    </citation>
    <scope>NUCLEOTIDE SEQUENCE [LARGE SCALE GENOMIC DNA]</scope>
    <source>
        <strain evidence="1 2">627</strain>
    </source>
</reference>
<dbReference type="Proteomes" id="UP000030889">
    <property type="component" value="Unassembled WGS sequence"/>
</dbReference>
<sequence>MIDLIDGYRITAWEVTLDGSPLEISDGRITVRDDSNGMMNAVTLLCEAVRNGRKYVFDTGSFEVGGDDYDVRLYVYSSRASLSVDGAEKYSRLGIAGDGFIRTEYDASAPPEQRPAFDCDIAAQCTLDGRELYFRITGIAP</sequence>
<proteinExistence type="predicted"/>
<dbReference type="RefSeq" id="WP_035471081.1">
    <property type="nucleotide sequence ID" value="NZ_JRGF01000001.1"/>
</dbReference>
<protein>
    <submittedName>
        <fullName evidence="1">Uncharacterized protein</fullName>
    </submittedName>
</protein>
<name>A0ABR4YLG4_9BACT</name>
<accession>A0ABR4YLG4</accession>
<dbReference type="EMBL" id="JRGF01000001">
    <property type="protein sequence ID" value="KHE42911.1"/>
    <property type="molecule type" value="Genomic_DNA"/>
</dbReference>
<evidence type="ECO:0000313" key="2">
    <source>
        <dbReference type="Proteomes" id="UP000030889"/>
    </source>
</evidence>
<organism evidence="1 2">
    <name type="scientific">Alistipes inops</name>
    <dbReference type="NCBI Taxonomy" id="1501391"/>
    <lineage>
        <taxon>Bacteria</taxon>
        <taxon>Pseudomonadati</taxon>
        <taxon>Bacteroidota</taxon>
        <taxon>Bacteroidia</taxon>
        <taxon>Bacteroidales</taxon>
        <taxon>Rikenellaceae</taxon>
        <taxon>Alistipes</taxon>
    </lineage>
</organism>
<evidence type="ECO:0000313" key="1">
    <source>
        <dbReference type="EMBL" id="KHE42911.1"/>
    </source>
</evidence>
<gene>
    <name evidence="1" type="ORF">LG35_00050</name>
</gene>